<keyword evidence="2" id="KW-0472">Membrane</keyword>
<protein>
    <submittedName>
        <fullName evidence="3">Uncharacterized protein</fullName>
    </submittedName>
</protein>
<evidence type="ECO:0000313" key="3">
    <source>
        <dbReference type="EMBL" id="KAK3319891.1"/>
    </source>
</evidence>
<keyword evidence="4" id="KW-1185">Reference proteome</keyword>
<evidence type="ECO:0000313" key="4">
    <source>
        <dbReference type="Proteomes" id="UP001286456"/>
    </source>
</evidence>
<feature type="transmembrane region" description="Helical" evidence="2">
    <location>
        <begin position="20"/>
        <end position="37"/>
    </location>
</feature>
<name>A0AAE0M586_9PEZI</name>
<comment type="caution">
    <text evidence="3">The sequence shown here is derived from an EMBL/GenBank/DDBJ whole genome shotgun (WGS) entry which is preliminary data.</text>
</comment>
<feature type="region of interest" description="Disordered" evidence="1">
    <location>
        <begin position="128"/>
        <end position="160"/>
    </location>
</feature>
<evidence type="ECO:0000256" key="1">
    <source>
        <dbReference type="SAM" id="MobiDB-lite"/>
    </source>
</evidence>
<organism evidence="3 4">
    <name type="scientific">Cercophora scortea</name>
    <dbReference type="NCBI Taxonomy" id="314031"/>
    <lineage>
        <taxon>Eukaryota</taxon>
        <taxon>Fungi</taxon>
        <taxon>Dikarya</taxon>
        <taxon>Ascomycota</taxon>
        <taxon>Pezizomycotina</taxon>
        <taxon>Sordariomycetes</taxon>
        <taxon>Sordariomycetidae</taxon>
        <taxon>Sordariales</taxon>
        <taxon>Lasiosphaeriaceae</taxon>
        <taxon>Cercophora</taxon>
    </lineage>
</organism>
<reference evidence="3" key="1">
    <citation type="journal article" date="2023" name="Mol. Phylogenet. Evol.">
        <title>Genome-scale phylogeny and comparative genomics of the fungal order Sordariales.</title>
        <authorList>
            <person name="Hensen N."/>
            <person name="Bonometti L."/>
            <person name="Westerberg I."/>
            <person name="Brannstrom I.O."/>
            <person name="Guillou S."/>
            <person name="Cros-Aarteil S."/>
            <person name="Calhoun S."/>
            <person name="Haridas S."/>
            <person name="Kuo A."/>
            <person name="Mondo S."/>
            <person name="Pangilinan J."/>
            <person name="Riley R."/>
            <person name="LaButti K."/>
            <person name="Andreopoulos B."/>
            <person name="Lipzen A."/>
            <person name="Chen C."/>
            <person name="Yan M."/>
            <person name="Daum C."/>
            <person name="Ng V."/>
            <person name="Clum A."/>
            <person name="Steindorff A."/>
            <person name="Ohm R.A."/>
            <person name="Martin F."/>
            <person name="Silar P."/>
            <person name="Natvig D.O."/>
            <person name="Lalanne C."/>
            <person name="Gautier V."/>
            <person name="Ament-Velasquez S.L."/>
            <person name="Kruys A."/>
            <person name="Hutchinson M.I."/>
            <person name="Powell A.J."/>
            <person name="Barry K."/>
            <person name="Miller A.N."/>
            <person name="Grigoriev I.V."/>
            <person name="Debuchy R."/>
            <person name="Gladieux P."/>
            <person name="Hiltunen Thoren M."/>
            <person name="Johannesson H."/>
        </authorList>
    </citation>
    <scope>NUCLEOTIDE SEQUENCE</scope>
    <source>
        <strain evidence="3">SMH4131-1</strain>
    </source>
</reference>
<proteinExistence type="predicted"/>
<keyword evidence="2" id="KW-1133">Transmembrane helix</keyword>
<keyword evidence="2" id="KW-0812">Transmembrane</keyword>
<gene>
    <name evidence="3" type="ORF">B0T19DRAFT_445680</name>
</gene>
<dbReference type="AlphaFoldDB" id="A0AAE0M586"/>
<dbReference type="EMBL" id="JAUEPO010000006">
    <property type="protein sequence ID" value="KAK3319891.1"/>
    <property type="molecule type" value="Genomic_DNA"/>
</dbReference>
<evidence type="ECO:0000256" key="2">
    <source>
        <dbReference type="SAM" id="Phobius"/>
    </source>
</evidence>
<sequence length="233" mass="25532">MSPNPPSSPNHPRNESQVLEIALPGAVVLSLMIFAIFRRQLNRARYQLAVAQLRNEAASACLRTDADAIKCLADELTRLCEEVLRKGDAQPVSYGSTDFSAAHRSETGTAWSLMLSETRLSFQGSLYDADDEEAESSSSDTDKEETESTSSTITEEEVSRVGEVRRGYGELVIPDDVRPYEAQVAEVVDADDYHHAGGDEDISKKHIERDRDSTIDYADSGALSDLDSVVSVD</sequence>
<dbReference type="Proteomes" id="UP001286456">
    <property type="component" value="Unassembled WGS sequence"/>
</dbReference>
<reference evidence="3" key="2">
    <citation type="submission" date="2023-06" db="EMBL/GenBank/DDBJ databases">
        <authorList>
            <consortium name="Lawrence Berkeley National Laboratory"/>
            <person name="Haridas S."/>
            <person name="Hensen N."/>
            <person name="Bonometti L."/>
            <person name="Westerberg I."/>
            <person name="Brannstrom I.O."/>
            <person name="Guillou S."/>
            <person name="Cros-Aarteil S."/>
            <person name="Calhoun S."/>
            <person name="Kuo A."/>
            <person name="Mondo S."/>
            <person name="Pangilinan J."/>
            <person name="Riley R."/>
            <person name="Labutti K."/>
            <person name="Andreopoulos B."/>
            <person name="Lipzen A."/>
            <person name="Chen C."/>
            <person name="Yanf M."/>
            <person name="Daum C."/>
            <person name="Ng V."/>
            <person name="Clum A."/>
            <person name="Steindorff A."/>
            <person name="Ohm R."/>
            <person name="Martin F."/>
            <person name="Silar P."/>
            <person name="Natvig D."/>
            <person name="Lalanne C."/>
            <person name="Gautier V."/>
            <person name="Ament-Velasquez S.L."/>
            <person name="Kruys A."/>
            <person name="Hutchinson M.I."/>
            <person name="Powell A.J."/>
            <person name="Barry K."/>
            <person name="Miller A.N."/>
            <person name="Grigoriev I.V."/>
            <person name="Debuchy R."/>
            <person name="Gladieux P."/>
            <person name="Thoren M.H."/>
            <person name="Johannesson H."/>
        </authorList>
    </citation>
    <scope>NUCLEOTIDE SEQUENCE</scope>
    <source>
        <strain evidence="3">SMH4131-1</strain>
    </source>
</reference>
<accession>A0AAE0M586</accession>